<reference evidence="1 2" key="1">
    <citation type="submission" date="2015-03" db="EMBL/GenBank/DDBJ databases">
        <title>Comparative genomics of Pseudomonas insights into diversity of traits involved in vanlence and defense.</title>
        <authorList>
            <person name="Qin Y."/>
        </authorList>
    </citation>
    <scope>NUCLEOTIDE SEQUENCE [LARGE SCALE GENOMIC DNA]</scope>
    <source>
        <strain evidence="1 2">C3</strain>
    </source>
</reference>
<evidence type="ECO:0000313" key="2">
    <source>
        <dbReference type="Proteomes" id="UP000033500"/>
    </source>
</evidence>
<name>A0A0F4TXH4_PSEFL</name>
<dbReference type="RefSeq" id="WP_046045191.1">
    <property type="nucleotide sequence ID" value="NZ_LACD01000002.1"/>
</dbReference>
<comment type="caution">
    <text evidence="1">The sequence shown here is derived from an EMBL/GenBank/DDBJ whole genome shotgun (WGS) entry which is preliminary data.</text>
</comment>
<accession>A0A0F4TXH4</accession>
<evidence type="ECO:0000313" key="1">
    <source>
        <dbReference type="EMBL" id="KJZ48700.1"/>
    </source>
</evidence>
<dbReference type="EMBL" id="LACD01000002">
    <property type="protein sequence ID" value="KJZ48700.1"/>
    <property type="molecule type" value="Genomic_DNA"/>
</dbReference>
<gene>
    <name evidence="1" type="ORF">VC34_03045</name>
</gene>
<dbReference type="AlphaFoldDB" id="A0A0F4TXH4"/>
<dbReference type="PATRIC" id="fig|294.131.peg.1727"/>
<proteinExistence type="predicted"/>
<dbReference type="Proteomes" id="UP000033500">
    <property type="component" value="Unassembled WGS sequence"/>
</dbReference>
<dbReference type="SUPFAM" id="SSF69318">
    <property type="entry name" value="Integrin alpha N-terminal domain"/>
    <property type="match status" value="1"/>
</dbReference>
<sequence length="178" mass="20236">MRYLKIIAQDLSQNETADTVHFHFCEVTPGAKPDRVLLQASAFDMNGDGRIDQLCNGDVNADGKRNVRDEQLLKRFAKLYLKLNWFNSADSSRRYLQIFSEDFTTDETPEAVRLHFHEGTGSPVGASIAYKATAYDVDNNGSLEWILASDVDNDGHANKKDEHYVKSLATEFLKFNWR</sequence>
<organism evidence="1 2">
    <name type="scientific">Pseudomonas fluorescens</name>
    <dbReference type="NCBI Taxonomy" id="294"/>
    <lineage>
        <taxon>Bacteria</taxon>
        <taxon>Pseudomonadati</taxon>
        <taxon>Pseudomonadota</taxon>
        <taxon>Gammaproteobacteria</taxon>
        <taxon>Pseudomonadales</taxon>
        <taxon>Pseudomonadaceae</taxon>
        <taxon>Pseudomonas</taxon>
    </lineage>
</organism>
<protein>
    <submittedName>
        <fullName evidence="1">Uncharacterized protein</fullName>
    </submittedName>
</protein>
<dbReference type="InterPro" id="IPR028994">
    <property type="entry name" value="Integrin_alpha_N"/>
</dbReference>